<dbReference type="GO" id="GO:0003723">
    <property type="term" value="F:RNA binding"/>
    <property type="evidence" value="ECO:0007669"/>
    <property type="project" value="TreeGrafter"/>
</dbReference>
<dbReference type="InterPro" id="IPR054712">
    <property type="entry name" value="Cas3-like_dom"/>
</dbReference>
<evidence type="ECO:0000256" key="6">
    <source>
        <dbReference type="ARBA" id="ARBA00022801"/>
    </source>
</evidence>
<comment type="caution">
    <text evidence="11">The sequence shown here is derived from an EMBL/GenBank/DDBJ whole genome shotgun (WGS) entry which is preliminary data.</text>
</comment>
<dbReference type="GO" id="GO:0046872">
    <property type="term" value="F:metal ion binding"/>
    <property type="evidence" value="ECO:0007669"/>
    <property type="project" value="UniProtKB-KW"/>
</dbReference>
<dbReference type="NCBIfam" id="TIGR01587">
    <property type="entry name" value="cas3_core"/>
    <property type="match status" value="1"/>
</dbReference>
<evidence type="ECO:0000256" key="5">
    <source>
        <dbReference type="ARBA" id="ARBA00022741"/>
    </source>
</evidence>
<dbReference type="SUPFAM" id="SSF109604">
    <property type="entry name" value="HD-domain/PDEase-like"/>
    <property type="match status" value="1"/>
</dbReference>
<evidence type="ECO:0000256" key="3">
    <source>
        <dbReference type="ARBA" id="ARBA00022722"/>
    </source>
</evidence>
<keyword evidence="5" id="KW-0547">Nucleotide-binding</keyword>
<dbReference type="Pfam" id="PF00270">
    <property type="entry name" value="DEAD"/>
    <property type="match status" value="1"/>
</dbReference>
<keyword evidence="9" id="KW-0051">Antiviral defense</keyword>
<dbReference type="InterPro" id="IPR011545">
    <property type="entry name" value="DEAD/DEAH_box_helicase_dom"/>
</dbReference>
<proteinExistence type="inferred from homology"/>
<dbReference type="PANTHER" id="PTHR47963:SF9">
    <property type="entry name" value="CRISPR-ASSOCIATED ENDONUCLEASE_HELICASE CAS3"/>
    <property type="match status" value="1"/>
</dbReference>
<dbReference type="PROSITE" id="PS51643">
    <property type="entry name" value="HD_CAS3"/>
    <property type="match status" value="1"/>
</dbReference>
<dbReference type="GO" id="GO:0005524">
    <property type="term" value="F:ATP binding"/>
    <property type="evidence" value="ECO:0007669"/>
    <property type="project" value="UniProtKB-KW"/>
</dbReference>
<evidence type="ECO:0000256" key="2">
    <source>
        <dbReference type="ARBA" id="ARBA00009046"/>
    </source>
</evidence>
<feature type="domain" description="HD Cas3-type" evidence="10">
    <location>
        <begin position="6"/>
        <end position="189"/>
    </location>
</feature>
<dbReference type="EMBL" id="ACWF01000011">
    <property type="protein sequence ID" value="EHL79448.1"/>
    <property type="molecule type" value="Genomic_DNA"/>
</dbReference>
<keyword evidence="8" id="KW-0067">ATP-binding</keyword>
<keyword evidence="7" id="KW-0347">Helicase</keyword>
<evidence type="ECO:0000256" key="7">
    <source>
        <dbReference type="ARBA" id="ARBA00022806"/>
    </source>
</evidence>
<dbReference type="SUPFAM" id="SSF52540">
    <property type="entry name" value="P-loop containing nucleoside triphosphate hydrolases"/>
    <property type="match status" value="1"/>
</dbReference>
<evidence type="ECO:0000256" key="1">
    <source>
        <dbReference type="ARBA" id="ARBA00006847"/>
    </source>
</evidence>
<dbReference type="Proteomes" id="UP000011747">
    <property type="component" value="Unassembled WGS sequence"/>
</dbReference>
<dbReference type="HOGENOM" id="CLU_009347_0_0_9"/>
<dbReference type="Gene3D" id="1.10.3210.30">
    <property type="match status" value="1"/>
</dbReference>
<keyword evidence="12" id="KW-1185">Reference proteome</keyword>
<reference evidence="11 12" key="1">
    <citation type="submission" date="2011-09" db="EMBL/GenBank/DDBJ databases">
        <title>The Genome Sequence of Bacillus smithii 7_3_47FAA.</title>
        <authorList>
            <consortium name="The Broad Institute Genome Sequencing Platform"/>
            <person name="Earl A."/>
            <person name="Ward D."/>
            <person name="Feldgarden M."/>
            <person name="Gevers D."/>
            <person name="Daigneault M."/>
            <person name="Strauss J."/>
            <person name="Allen-Vercoe E."/>
            <person name="Young S.K."/>
            <person name="Zeng Q."/>
            <person name="Gargeya S."/>
            <person name="Fitzgerald M."/>
            <person name="Haas B."/>
            <person name="Abouelleil A."/>
            <person name="Alvarado L."/>
            <person name="Arachchi H.M."/>
            <person name="Berlin A."/>
            <person name="Brown A."/>
            <person name="Chapman S.B."/>
            <person name="Chen Z."/>
            <person name="Dunbar C."/>
            <person name="Freedman E."/>
            <person name="Gearin G."/>
            <person name="Goldberg J."/>
            <person name="Griggs A."/>
            <person name="Gujja S."/>
            <person name="Heiman D."/>
            <person name="Howarth C."/>
            <person name="Larson L."/>
            <person name="Lui A."/>
            <person name="MacDonald P.J.P."/>
            <person name="Montmayeur A."/>
            <person name="Murphy C."/>
            <person name="Neiman D."/>
            <person name="Pearson M."/>
            <person name="Priest M."/>
            <person name="Roberts A."/>
            <person name="Saif S."/>
            <person name="Shea T."/>
            <person name="Shenoy N."/>
            <person name="Sisk P."/>
            <person name="Stolte C."/>
            <person name="Sykes S."/>
            <person name="Wortman J."/>
            <person name="Nusbaum C."/>
            <person name="Birren B."/>
        </authorList>
    </citation>
    <scope>NUCLEOTIDE SEQUENCE [LARGE SCALE GENOMIC DNA]</scope>
    <source>
        <strain evidence="11 12">7_3_47FAA</strain>
    </source>
</reference>
<keyword evidence="4" id="KW-0479">Metal-binding</keyword>
<dbReference type="InterPro" id="IPR038257">
    <property type="entry name" value="CRISPR-assoc_Cas3_HD_sf"/>
</dbReference>
<dbReference type="Gene3D" id="3.40.50.300">
    <property type="entry name" value="P-loop containing nucleotide triphosphate hydrolases"/>
    <property type="match status" value="2"/>
</dbReference>
<keyword evidence="3" id="KW-0540">Nuclease</keyword>
<gene>
    <name evidence="11" type="ORF">HMPREF1015_01174</name>
</gene>
<dbReference type="CDD" id="cd09641">
    <property type="entry name" value="Cas3''_I"/>
    <property type="match status" value="1"/>
</dbReference>
<dbReference type="Pfam" id="PF18019">
    <property type="entry name" value="Cas3_HD"/>
    <property type="match status" value="1"/>
</dbReference>
<dbReference type="AlphaFoldDB" id="G9QHB5"/>
<dbReference type="GO" id="GO:0051607">
    <property type="term" value="P:defense response to virus"/>
    <property type="evidence" value="ECO:0007669"/>
    <property type="project" value="UniProtKB-KW"/>
</dbReference>
<comment type="similarity">
    <text evidence="1">In the N-terminal section; belongs to the CRISPR-associated nuclease Cas3-HD family.</text>
</comment>
<accession>G9QHB5</accession>
<sequence>MIFYAKSSPVETIQEHTNELLIRLKDFKKLYQSSIPLLSERDWELLEWAVRYHDIGKVDAVFQNKIRKVIGKSLLSEASSYNIPHNLLSVMAIPFQELGLDKEETKLLAQIVAYHHERGILPDKQQIIANYEQNILPLKEEIEKQFGLPIDGKIRRSKISKIERRFLPSDGMYYRYILLKGFLHRLDHAASAHVPIELASEMDVGDHVTRYFRERLKVNKNPLQVFTESHQDYHLVVVAQTGMGKTEAGLLWLGKKKGFFTLPLRVSINAMYNRITREDNIAFTKKDVDLGEEATGLLHSTSLDYLYDQVEGNDKILEKVHSQSKEYANKLVISTIDQILKFPFYYLGFEKEYATMATSKVIIDELQAYDPKIAAVLIRAMTMIDKIGGSFMIMTATLPDFYFKALQRELSSSNLPLIYKEFINDSVKRHNVLVRDQSILEDSVLEEIANNHFSKQILVICNTVDRACEVYDQLSKRDTSVWLLHSRFTKMDRARLEKQIMDFTTSNECGIWVTTQLVEASLDVDFDLLYTEMSTLDSQFQRYGRCNRKGLKPVDKANIHVFTEDVSGISKHKSGGVYHRDIYDRSLALLKEHPGGLLLESVKQNMIKELYDERTLKNSSFKKEFDQTLEELKNRPHYDPDFKKGKAQELLRDIHQVQAIPISFAKQEEFQEKLDEWQNAQTSQDKRRYRNKIEAYSVGVNKFRAEKVGLTELEGLKGLYYIHCDYNPEKGLVLQSESIFL</sequence>
<evidence type="ECO:0000256" key="8">
    <source>
        <dbReference type="ARBA" id="ARBA00022840"/>
    </source>
</evidence>
<comment type="similarity">
    <text evidence="2">In the central section; belongs to the CRISPR-associated helicase Cas3 family.</text>
</comment>
<evidence type="ECO:0000313" key="11">
    <source>
        <dbReference type="EMBL" id="EHL79448.1"/>
    </source>
</evidence>
<name>G9QHB5_9BACI</name>
<dbReference type="GO" id="GO:0004518">
    <property type="term" value="F:nuclease activity"/>
    <property type="evidence" value="ECO:0007669"/>
    <property type="project" value="UniProtKB-KW"/>
</dbReference>
<dbReference type="InterPro" id="IPR006483">
    <property type="entry name" value="CRISPR-assoc_Cas3_HD"/>
</dbReference>
<dbReference type="Pfam" id="PF22590">
    <property type="entry name" value="Cas3-like_C_2"/>
    <property type="match status" value="1"/>
</dbReference>
<organism evidence="11 12">
    <name type="scientific">Bacillus smithii 7_3_47FAA</name>
    <dbReference type="NCBI Taxonomy" id="665952"/>
    <lineage>
        <taxon>Bacteria</taxon>
        <taxon>Bacillati</taxon>
        <taxon>Bacillota</taxon>
        <taxon>Bacilli</taxon>
        <taxon>Bacillales</taxon>
        <taxon>Bacillaceae</taxon>
        <taxon>Bacillus</taxon>
    </lineage>
</organism>
<dbReference type="PATRIC" id="fig|665952.3.peg.308"/>
<dbReference type="GO" id="GO:0016787">
    <property type="term" value="F:hydrolase activity"/>
    <property type="evidence" value="ECO:0007669"/>
    <property type="project" value="UniProtKB-KW"/>
</dbReference>
<evidence type="ECO:0000313" key="12">
    <source>
        <dbReference type="Proteomes" id="UP000011747"/>
    </source>
</evidence>
<protein>
    <submittedName>
        <fullName evidence="11">CRISPR-associated helicase cas3</fullName>
    </submittedName>
</protein>
<evidence type="ECO:0000256" key="9">
    <source>
        <dbReference type="ARBA" id="ARBA00023118"/>
    </source>
</evidence>
<keyword evidence="6" id="KW-0378">Hydrolase</keyword>
<dbReference type="RefSeq" id="WP_003352577.1">
    <property type="nucleotide sequence ID" value="NZ_JH414740.1"/>
</dbReference>
<evidence type="ECO:0000259" key="10">
    <source>
        <dbReference type="PROSITE" id="PS51643"/>
    </source>
</evidence>
<dbReference type="GO" id="GO:0003724">
    <property type="term" value="F:RNA helicase activity"/>
    <property type="evidence" value="ECO:0007669"/>
    <property type="project" value="TreeGrafter"/>
</dbReference>
<dbReference type="InterPro" id="IPR027417">
    <property type="entry name" value="P-loop_NTPase"/>
</dbReference>
<dbReference type="NCBIfam" id="TIGR01596">
    <property type="entry name" value="cas3_HD"/>
    <property type="match status" value="1"/>
</dbReference>
<dbReference type="InterPro" id="IPR050547">
    <property type="entry name" value="DEAD_box_RNA_helicases"/>
</dbReference>
<dbReference type="PANTHER" id="PTHR47963">
    <property type="entry name" value="DEAD-BOX ATP-DEPENDENT RNA HELICASE 47, MITOCHONDRIAL"/>
    <property type="match status" value="1"/>
</dbReference>
<dbReference type="InterPro" id="IPR006474">
    <property type="entry name" value="Helicase_Cas3_CRISPR-ass_core"/>
</dbReference>
<evidence type="ECO:0000256" key="4">
    <source>
        <dbReference type="ARBA" id="ARBA00022723"/>
    </source>
</evidence>